<dbReference type="Gene3D" id="3.30.280.10">
    <property type="entry name" value="Urease, gamma-like subunit"/>
    <property type="match status" value="1"/>
</dbReference>
<dbReference type="EC" id="3.5.1.5" evidence="4 5"/>
<dbReference type="RefSeq" id="WP_092875398.1">
    <property type="nucleotide sequence ID" value="NZ_FOVC01000002.1"/>
</dbReference>
<protein>
    <recommendedName>
        <fullName evidence="4 5">Urease subunit gamma</fullName>
        <ecNumber evidence="4 5">3.5.1.5</ecNumber>
    </recommendedName>
    <alternativeName>
        <fullName evidence="4">Urea amidohydrolase subunit gamma</fullName>
    </alternativeName>
</protein>
<accession>A0A1I4VVF6</accession>
<dbReference type="GO" id="GO:0005737">
    <property type="term" value="C:cytoplasm"/>
    <property type="evidence" value="ECO:0007669"/>
    <property type="project" value="UniProtKB-SubCell"/>
</dbReference>
<name>A0A1I4VVF6_9GAMM</name>
<proteinExistence type="inferred from homology"/>
<evidence type="ECO:0000256" key="2">
    <source>
        <dbReference type="ARBA" id="ARBA00022801"/>
    </source>
</evidence>
<dbReference type="Proteomes" id="UP000242222">
    <property type="component" value="Unassembled WGS sequence"/>
</dbReference>
<dbReference type="Pfam" id="PF00547">
    <property type="entry name" value="Urease_gamma"/>
    <property type="match status" value="1"/>
</dbReference>
<dbReference type="UniPathway" id="UPA00258">
    <property type="reaction ID" value="UER00370"/>
</dbReference>
<evidence type="ECO:0000313" key="7">
    <source>
        <dbReference type="Proteomes" id="UP000242222"/>
    </source>
</evidence>
<dbReference type="InterPro" id="IPR002026">
    <property type="entry name" value="Urease_gamma/gamma-beta_su"/>
</dbReference>
<evidence type="ECO:0000256" key="1">
    <source>
        <dbReference type="ARBA" id="ARBA00022490"/>
    </source>
</evidence>
<dbReference type="EMBL" id="FOVC01000002">
    <property type="protein sequence ID" value="SFN05308.1"/>
    <property type="molecule type" value="Genomic_DNA"/>
</dbReference>
<dbReference type="GO" id="GO:0009039">
    <property type="term" value="F:urease activity"/>
    <property type="evidence" value="ECO:0007669"/>
    <property type="project" value="UniProtKB-UniRule"/>
</dbReference>
<dbReference type="OrthoDB" id="9797217at2"/>
<dbReference type="SUPFAM" id="SSF54111">
    <property type="entry name" value="Urease, gamma-subunit"/>
    <property type="match status" value="1"/>
</dbReference>
<dbReference type="InterPro" id="IPR050069">
    <property type="entry name" value="Urease_subunit"/>
</dbReference>
<comment type="similarity">
    <text evidence="4 5">Belongs to the urease gamma subunit family.</text>
</comment>
<evidence type="ECO:0000313" key="6">
    <source>
        <dbReference type="EMBL" id="SFN05308.1"/>
    </source>
</evidence>
<dbReference type="GO" id="GO:0016151">
    <property type="term" value="F:nickel cation binding"/>
    <property type="evidence" value="ECO:0007669"/>
    <property type="project" value="InterPro"/>
</dbReference>
<dbReference type="HAMAP" id="MF_00739">
    <property type="entry name" value="Urease_gamma"/>
    <property type="match status" value="1"/>
</dbReference>
<dbReference type="AlphaFoldDB" id="A0A1I4VVF6"/>
<dbReference type="GO" id="GO:0043419">
    <property type="term" value="P:urea catabolic process"/>
    <property type="evidence" value="ECO:0007669"/>
    <property type="project" value="UniProtKB-UniRule"/>
</dbReference>
<evidence type="ECO:0000256" key="4">
    <source>
        <dbReference type="HAMAP-Rule" id="MF_00739"/>
    </source>
</evidence>
<organism evidence="6 7">
    <name type="scientific">Izhakiella capsodis</name>
    <dbReference type="NCBI Taxonomy" id="1367852"/>
    <lineage>
        <taxon>Bacteria</taxon>
        <taxon>Pseudomonadati</taxon>
        <taxon>Pseudomonadota</taxon>
        <taxon>Gammaproteobacteria</taxon>
        <taxon>Enterobacterales</taxon>
        <taxon>Erwiniaceae</taxon>
        <taxon>Izhakiella</taxon>
    </lineage>
</organism>
<sequence>MKLTPREMEKVLIYTIADIASRRKKDGLKLNYPEAVAMITASALEGARRGKTVEEVMDDARLVLTHDDVMDGVAELIPNVQVEAIFTDGSRLITVHSPIQ</sequence>
<dbReference type="PIRSF" id="PIRSF001223">
    <property type="entry name" value="Urease_gamma"/>
    <property type="match status" value="1"/>
</dbReference>
<comment type="subunit">
    <text evidence="4">Heterotrimer of UreA (gamma), UreB (beta) and UreC (alpha) subunits. Three heterotrimers associate to form the active enzyme.</text>
</comment>
<dbReference type="NCBIfam" id="TIGR00193">
    <property type="entry name" value="urease_gam"/>
    <property type="match status" value="1"/>
</dbReference>
<dbReference type="CDD" id="cd00390">
    <property type="entry name" value="Urease_gamma"/>
    <property type="match status" value="1"/>
</dbReference>
<keyword evidence="2 4" id="KW-0378">Hydrolase</keyword>
<comment type="catalytic activity">
    <reaction evidence="3 4 5">
        <text>urea + 2 H2O + H(+) = hydrogencarbonate + 2 NH4(+)</text>
        <dbReference type="Rhea" id="RHEA:20557"/>
        <dbReference type="ChEBI" id="CHEBI:15377"/>
        <dbReference type="ChEBI" id="CHEBI:15378"/>
        <dbReference type="ChEBI" id="CHEBI:16199"/>
        <dbReference type="ChEBI" id="CHEBI:17544"/>
        <dbReference type="ChEBI" id="CHEBI:28938"/>
        <dbReference type="EC" id="3.5.1.5"/>
    </reaction>
</comment>
<dbReference type="NCBIfam" id="NF009712">
    <property type="entry name" value="PRK13241.1"/>
    <property type="match status" value="1"/>
</dbReference>
<dbReference type="PANTHER" id="PTHR33569">
    <property type="entry name" value="UREASE"/>
    <property type="match status" value="1"/>
</dbReference>
<comment type="subcellular location">
    <subcellularLocation>
        <location evidence="4 5">Cytoplasm</location>
    </subcellularLocation>
</comment>
<reference evidence="7" key="1">
    <citation type="submission" date="2016-10" db="EMBL/GenBank/DDBJ databases">
        <authorList>
            <person name="Varghese N."/>
            <person name="Submissions S."/>
        </authorList>
    </citation>
    <scope>NUCLEOTIDE SEQUENCE [LARGE SCALE GENOMIC DNA]</scope>
    <source>
        <strain evidence="7">N6PO6</strain>
    </source>
</reference>
<evidence type="ECO:0000256" key="5">
    <source>
        <dbReference type="RuleBase" id="RU003850"/>
    </source>
</evidence>
<dbReference type="PANTHER" id="PTHR33569:SF1">
    <property type="entry name" value="UREASE"/>
    <property type="match status" value="1"/>
</dbReference>
<comment type="pathway">
    <text evidence="4">Nitrogen metabolism; urea degradation; CO(2) and NH(3) from urea (urease route): step 1/1.</text>
</comment>
<dbReference type="STRING" id="1367852.SAMN05216516_102111"/>
<evidence type="ECO:0000256" key="3">
    <source>
        <dbReference type="ARBA" id="ARBA00047778"/>
    </source>
</evidence>
<keyword evidence="1 4" id="KW-0963">Cytoplasm</keyword>
<dbReference type="InterPro" id="IPR012010">
    <property type="entry name" value="Urease_gamma"/>
</dbReference>
<gene>
    <name evidence="4" type="primary">ureA</name>
    <name evidence="6" type="ORF">SAMN05216516_102111</name>
</gene>
<dbReference type="InterPro" id="IPR036463">
    <property type="entry name" value="Urease_gamma_sf"/>
</dbReference>
<keyword evidence="7" id="KW-1185">Reference proteome</keyword>